<dbReference type="InterPro" id="IPR018790">
    <property type="entry name" value="DUF2358"/>
</dbReference>
<dbReference type="InterPro" id="IPR032710">
    <property type="entry name" value="NTF2-like_dom_sf"/>
</dbReference>
<reference evidence="2 3" key="1">
    <citation type="journal article" date="2015" name="Genome Biol. Evol.">
        <title>Comparative Genomics of a Bacterivorous Green Alga Reveals Evolutionary Causalities and Consequences of Phago-Mixotrophic Mode of Nutrition.</title>
        <authorList>
            <person name="Burns J.A."/>
            <person name="Paasch A."/>
            <person name="Narechania A."/>
            <person name="Kim E."/>
        </authorList>
    </citation>
    <scope>NUCLEOTIDE SEQUENCE [LARGE SCALE GENOMIC DNA]</scope>
    <source>
        <strain evidence="2 3">PLY_AMNH</strain>
    </source>
</reference>
<dbReference type="Proteomes" id="UP001190700">
    <property type="component" value="Unassembled WGS sequence"/>
</dbReference>
<dbReference type="PANTHER" id="PTHR11220">
    <property type="entry name" value="HEME-BINDING PROTEIN-RELATED"/>
    <property type="match status" value="1"/>
</dbReference>
<comment type="caution">
    <text evidence="2">The sequence shown here is derived from an EMBL/GenBank/DDBJ whole genome shotgun (WGS) entry which is preliminary data.</text>
</comment>
<dbReference type="Pfam" id="PF04832">
    <property type="entry name" value="SOUL"/>
    <property type="match status" value="1"/>
</dbReference>
<dbReference type="SUPFAM" id="SSF55136">
    <property type="entry name" value="Probable bacterial effector-binding domain"/>
    <property type="match status" value="1"/>
</dbReference>
<comment type="similarity">
    <text evidence="1">Belongs to the HEBP family.</text>
</comment>
<keyword evidence="3" id="KW-1185">Reference proteome</keyword>
<dbReference type="SUPFAM" id="SSF54427">
    <property type="entry name" value="NTF2-like"/>
    <property type="match status" value="1"/>
</dbReference>
<dbReference type="InterPro" id="IPR006917">
    <property type="entry name" value="SOUL_heme-bd"/>
</dbReference>
<proteinExistence type="inferred from homology"/>
<sequence length="315" mass="35759">MSFSAPHQYVATQSYSAPCRVFSRSNFLRNYRSKGRGNGLSKPSRAVFKCSVTQASSEGQLEELAAFLEEDLQHLFDDQGIDASKYESQVEFRDPITKYDSIEGYLFNIQMLRRVFDPDFILHSVTQSGPSELTTRWTMTMSLTVNPFKTWWSPELIWTGTSIMGVNPETGKFCSHVDTWDSISDQKYLSSEGVADLVKQLVQFYRTPDLPTPTYLILKRFADFEVRQYEPFVAAEKDLASVDEGPAAFNELAGYIFGKNAEKAKMSMTTPVFTYDGKMQFVIDAPSQVRLHADVLRRSSLPYHHGCVTWMTMGV</sequence>
<evidence type="ECO:0000313" key="3">
    <source>
        <dbReference type="Proteomes" id="UP001190700"/>
    </source>
</evidence>
<dbReference type="Gene3D" id="3.20.80.10">
    <property type="entry name" value="Regulatory factor, effector binding domain"/>
    <property type="match status" value="1"/>
</dbReference>
<dbReference type="Pfam" id="PF10184">
    <property type="entry name" value="DUF2358"/>
    <property type="match status" value="1"/>
</dbReference>
<protein>
    <submittedName>
        <fullName evidence="2">Uncharacterized protein</fullName>
    </submittedName>
</protein>
<dbReference type="InterPro" id="IPR011256">
    <property type="entry name" value="Reg_factor_effector_dom_sf"/>
</dbReference>
<evidence type="ECO:0000313" key="2">
    <source>
        <dbReference type="EMBL" id="KAK3233417.1"/>
    </source>
</evidence>
<gene>
    <name evidence="2" type="ORF">CYMTET_56291</name>
</gene>
<accession>A0AAE0BBL0</accession>
<dbReference type="PANTHER" id="PTHR11220:SF50">
    <property type="entry name" value="SOUL HEME-BINDING FAMILY PROTEIN"/>
    <property type="match status" value="1"/>
</dbReference>
<evidence type="ECO:0000256" key="1">
    <source>
        <dbReference type="ARBA" id="ARBA00009817"/>
    </source>
</evidence>
<dbReference type="AlphaFoldDB" id="A0AAE0BBL0"/>
<organism evidence="2 3">
    <name type="scientific">Cymbomonas tetramitiformis</name>
    <dbReference type="NCBI Taxonomy" id="36881"/>
    <lineage>
        <taxon>Eukaryota</taxon>
        <taxon>Viridiplantae</taxon>
        <taxon>Chlorophyta</taxon>
        <taxon>Pyramimonadophyceae</taxon>
        <taxon>Pyramimonadales</taxon>
        <taxon>Pyramimonadaceae</taxon>
        <taxon>Cymbomonas</taxon>
    </lineage>
</organism>
<name>A0AAE0BBL0_9CHLO</name>
<dbReference type="EMBL" id="LGRX02035719">
    <property type="protein sequence ID" value="KAK3233417.1"/>
    <property type="molecule type" value="Genomic_DNA"/>
</dbReference>